<keyword evidence="3" id="KW-0378">Hydrolase</keyword>
<feature type="domain" description="CAAX prenyl protease 2/Lysostaphin resistance protein A-like" evidence="2">
    <location>
        <begin position="129"/>
        <end position="222"/>
    </location>
</feature>
<comment type="caution">
    <text evidence="3">The sequence shown here is derived from an EMBL/GenBank/DDBJ whole genome shotgun (WGS) entry which is preliminary data.</text>
</comment>
<gene>
    <name evidence="3" type="ORF">F1649_19655</name>
</gene>
<dbReference type="GO" id="GO:0008237">
    <property type="term" value="F:metallopeptidase activity"/>
    <property type="evidence" value="ECO:0007669"/>
    <property type="project" value="UniProtKB-KW"/>
</dbReference>
<protein>
    <submittedName>
        <fullName evidence="3">CPBP family intramembrane metalloprotease</fullName>
    </submittedName>
</protein>
<dbReference type="PANTHER" id="PTHR39430:SF1">
    <property type="entry name" value="PROTEASE"/>
    <property type="match status" value="1"/>
</dbReference>
<name>A0A5M9GR16_9SPHI</name>
<evidence type="ECO:0000259" key="2">
    <source>
        <dbReference type="Pfam" id="PF02517"/>
    </source>
</evidence>
<keyword evidence="3" id="KW-0645">Protease</keyword>
<feature type="transmembrane region" description="Helical" evidence="1">
    <location>
        <begin position="92"/>
        <end position="113"/>
    </location>
</feature>
<feature type="transmembrane region" description="Helical" evidence="1">
    <location>
        <begin position="54"/>
        <end position="71"/>
    </location>
</feature>
<dbReference type="OrthoDB" id="324900at2"/>
<dbReference type="PANTHER" id="PTHR39430">
    <property type="entry name" value="MEMBRANE-ASSOCIATED PROTEASE-RELATED"/>
    <property type="match status" value="1"/>
</dbReference>
<organism evidence="3 4">
    <name type="scientific">Arcticibacter tournemirensis</name>
    <dbReference type="NCBI Taxonomy" id="699437"/>
    <lineage>
        <taxon>Bacteria</taxon>
        <taxon>Pseudomonadati</taxon>
        <taxon>Bacteroidota</taxon>
        <taxon>Sphingobacteriia</taxon>
        <taxon>Sphingobacteriales</taxon>
        <taxon>Sphingobacteriaceae</taxon>
        <taxon>Arcticibacter</taxon>
    </lineage>
</organism>
<evidence type="ECO:0000313" key="4">
    <source>
        <dbReference type="Proteomes" id="UP000322918"/>
    </source>
</evidence>
<feature type="transmembrane region" description="Helical" evidence="1">
    <location>
        <begin position="210"/>
        <end position="228"/>
    </location>
</feature>
<keyword evidence="1" id="KW-0812">Transmembrane</keyword>
<dbReference type="Proteomes" id="UP000322918">
    <property type="component" value="Unassembled WGS sequence"/>
</dbReference>
<feature type="transmembrane region" description="Helical" evidence="1">
    <location>
        <begin position="159"/>
        <end position="177"/>
    </location>
</feature>
<dbReference type="GO" id="GO:0006508">
    <property type="term" value="P:proteolysis"/>
    <property type="evidence" value="ECO:0007669"/>
    <property type="project" value="UniProtKB-KW"/>
</dbReference>
<feature type="transmembrane region" description="Helical" evidence="1">
    <location>
        <begin position="21"/>
        <end position="48"/>
    </location>
</feature>
<dbReference type="GO" id="GO:0004175">
    <property type="term" value="F:endopeptidase activity"/>
    <property type="evidence" value="ECO:0007669"/>
    <property type="project" value="UniProtKB-ARBA"/>
</dbReference>
<dbReference type="AlphaFoldDB" id="A0A5M9GR16"/>
<keyword evidence="4" id="KW-1185">Reference proteome</keyword>
<dbReference type="GO" id="GO:0080120">
    <property type="term" value="P:CAAX-box protein maturation"/>
    <property type="evidence" value="ECO:0007669"/>
    <property type="project" value="UniProtKB-ARBA"/>
</dbReference>
<reference evidence="3 4" key="1">
    <citation type="submission" date="2019-09" db="EMBL/GenBank/DDBJ databases">
        <title>Pararcticibacter amylolyticus gen. nov., sp. nov., isolated from a rottenly hemp rope, and reclassification of Pedobacter tournemirensis as Pararcticibacter tournemirensis comb. nov.</title>
        <authorList>
            <person name="Cai Y."/>
        </authorList>
    </citation>
    <scope>NUCLEOTIDE SEQUENCE [LARGE SCALE GENOMIC DNA]</scope>
    <source>
        <strain evidence="3 4">TF5-37.2-LB10</strain>
    </source>
</reference>
<keyword evidence="3" id="KW-0482">Metalloprotease</keyword>
<accession>A0A5M9GR16</accession>
<keyword evidence="1" id="KW-0472">Membrane</keyword>
<evidence type="ECO:0000256" key="1">
    <source>
        <dbReference type="SAM" id="Phobius"/>
    </source>
</evidence>
<feature type="transmembrane region" description="Helical" evidence="1">
    <location>
        <begin position="248"/>
        <end position="270"/>
    </location>
</feature>
<dbReference type="Pfam" id="PF02517">
    <property type="entry name" value="Rce1-like"/>
    <property type="match status" value="1"/>
</dbReference>
<dbReference type="EMBL" id="VWNE01000041">
    <property type="protein sequence ID" value="KAA8476790.1"/>
    <property type="molecule type" value="Genomic_DNA"/>
</dbReference>
<feature type="transmembrane region" description="Helical" evidence="1">
    <location>
        <begin position="125"/>
        <end position="147"/>
    </location>
</feature>
<feature type="transmembrane region" description="Helical" evidence="1">
    <location>
        <begin position="189"/>
        <end position="205"/>
    </location>
</feature>
<sequence>MFFLKIRIKTLFRKKNTMKLIMQPGTAGLKVLTYFLIMWLATFIAGIIPWLNSLFYFWGVSLLISWLLLRSDHLNLSSLNCIPQNRKHWRQLFAGVFSGCLMLIVTAIITLTLTRASWHYNQNPGIVNILITFMMCASSAYIQEFVFRGYPFQTLLRRYGPWPAQILIAIPFALMHINRSMSLQDVAPVMLTTGLGSLLFGLAYIKTRNLMLPVGLHLGWNFAQALIPRTANTDSKVLITVVSDPGNYSFFTIILPYLLIFTIGCIFLGLTNFEKKETGSLTNEVS</sequence>
<dbReference type="InterPro" id="IPR003675">
    <property type="entry name" value="Rce1/LyrA-like_dom"/>
</dbReference>
<keyword evidence="1" id="KW-1133">Transmembrane helix</keyword>
<evidence type="ECO:0000313" key="3">
    <source>
        <dbReference type="EMBL" id="KAA8476790.1"/>
    </source>
</evidence>
<proteinExistence type="predicted"/>